<dbReference type="PANTHER" id="PTHR43245">
    <property type="entry name" value="BIFUNCTIONAL POLYMYXIN RESISTANCE PROTEIN ARNA"/>
    <property type="match status" value="1"/>
</dbReference>
<evidence type="ECO:0000313" key="3">
    <source>
        <dbReference type="Proteomes" id="UP000237889"/>
    </source>
</evidence>
<reference evidence="2 3" key="1">
    <citation type="submission" date="2018-03" db="EMBL/GenBank/DDBJ databases">
        <title>Genome sequencing of Phreatobacter sp.</title>
        <authorList>
            <person name="Kim S.-J."/>
            <person name="Heo J."/>
            <person name="Kwon S.-W."/>
        </authorList>
    </citation>
    <scope>NUCLEOTIDE SEQUENCE [LARGE SCALE GENOMIC DNA]</scope>
    <source>
        <strain evidence="2 3">S-12</strain>
    </source>
</reference>
<dbReference type="InterPro" id="IPR001509">
    <property type="entry name" value="Epimerase_deHydtase"/>
</dbReference>
<dbReference type="PANTHER" id="PTHR43245:SF55">
    <property type="entry name" value="NAD(P)-BINDING DOMAIN-CONTAINING PROTEIN"/>
    <property type="match status" value="1"/>
</dbReference>
<organism evidence="2 3">
    <name type="scientific">Phreatobacter cathodiphilus</name>
    <dbReference type="NCBI Taxonomy" id="1868589"/>
    <lineage>
        <taxon>Bacteria</taxon>
        <taxon>Pseudomonadati</taxon>
        <taxon>Pseudomonadota</taxon>
        <taxon>Alphaproteobacteria</taxon>
        <taxon>Hyphomicrobiales</taxon>
        <taxon>Phreatobacteraceae</taxon>
        <taxon>Phreatobacter</taxon>
    </lineage>
</organism>
<dbReference type="CDD" id="cd08946">
    <property type="entry name" value="SDR_e"/>
    <property type="match status" value="1"/>
</dbReference>
<accession>A0A2S0NAX9</accession>
<dbReference type="Gene3D" id="3.40.50.720">
    <property type="entry name" value="NAD(P)-binding Rossmann-like Domain"/>
    <property type="match status" value="1"/>
</dbReference>
<dbReference type="InterPro" id="IPR036291">
    <property type="entry name" value="NAD(P)-bd_dom_sf"/>
</dbReference>
<dbReference type="InterPro" id="IPR050177">
    <property type="entry name" value="Lipid_A_modif_metabolic_enz"/>
</dbReference>
<gene>
    <name evidence="2" type="ORF">C6569_09785</name>
</gene>
<feature type="domain" description="Ketoreductase" evidence="1">
    <location>
        <begin position="2"/>
        <end position="142"/>
    </location>
</feature>
<keyword evidence="3" id="KW-1185">Reference proteome</keyword>
<dbReference type="Pfam" id="PF01370">
    <property type="entry name" value="Epimerase"/>
    <property type="match status" value="1"/>
</dbReference>
<dbReference type="KEGG" id="phr:C6569_09785"/>
<dbReference type="AlphaFoldDB" id="A0A2S0NAX9"/>
<dbReference type="SUPFAM" id="SSF51735">
    <property type="entry name" value="NAD(P)-binding Rossmann-fold domains"/>
    <property type="match status" value="1"/>
</dbReference>
<proteinExistence type="predicted"/>
<protein>
    <recommendedName>
        <fullName evidence="1">Ketoreductase domain-containing protein</fullName>
    </recommendedName>
</protein>
<name>A0A2S0NAX9_9HYPH</name>
<evidence type="ECO:0000313" key="2">
    <source>
        <dbReference type="EMBL" id="AVO45324.1"/>
    </source>
</evidence>
<dbReference type="Proteomes" id="UP000237889">
    <property type="component" value="Chromosome"/>
</dbReference>
<sequence length="317" mass="32860">MVTVLITGGTGFVGAATVDHLVSAGEEVVVLAAHPAEPGWLPPGIEVSIGDIRDGDGLRALMSAHRFSAVIHAAAITAGQDMERAHPERIVSVNVGGTAAVLRAAAEAGCPRVVIASSASVYPLAKRDGARFRADFDPPGPAALYGLTKKMAEDVAIRLGAVYGLSTPILRIAGVYGPYERDTGVREILSAPAQVMAEAQAGRPTRLSRPGFAGWLYSRDAAAGLAALRGATLADPAPIFDLGGPELFSIADFCAEIAPAFPGWSHAVDPAAPTVRYQIPADRPGSDFERLKAATGFAPRFGLKAAAADYLAWTGRD</sequence>
<dbReference type="SMART" id="SM00822">
    <property type="entry name" value="PKS_KR"/>
    <property type="match status" value="1"/>
</dbReference>
<dbReference type="EMBL" id="CP027668">
    <property type="protein sequence ID" value="AVO45324.1"/>
    <property type="molecule type" value="Genomic_DNA"/>
</dbReference>
<dbReference type="InterPro" id="IPR057326">
    <property type="entry name" value="KR_dom"/>
</dbReference>
<dbReference type="OrthoDB" id="7352636at2"/>
<evidence type="ECO:0000259" key="1">
    <source>
        <dbReference type="SMART" id="SM00822"/>
    </source>
</evidence>